<dbReference type="EMBL" id="CP009922">
    <property type="protein sequence ID" value="AKG44974.1"/>
    <property type="molecule type" value="Genomic_DNA"/>
</dbReference>
<dbReference type="InterPro" id="IPR002938">
    <property type="entry name" value="FAD-bd"/>
</dbReference>
<gene>
    <name evidence="5" type="ORF">SXIM_35900</name>
</gene>
<name>A0A0F7FWN2_9ACTN</name>
<dbReference type="PRINTS" id="PR00420">
    <property type="entry name" value="RNGMNOXGNASE"/>
</dbReference>
<keyword evidence="6" id="KW-1185">Reference proteome</keyword>
<dbReference type="KEGG" id="sxi:SXIM_35900"/>
<accession>A0A0F7FWN2</accession>
<dbReference type="RefSeq" id="WP_046724665.1">
    <property type="nucleotide sequence ID" value="NZ_CP009922.3"/>
</dbReference>
<evidence type="ECO:0000313" key="5">
    <source>
        <dbReference type="EMBL" id="AKG44974.1"/>
    </source>
</evidence>
<dbReference type="Gene3D" id="3.40.30.120">
    <property type="match status" value="1"/>
</dbReference>
<dbReference type="Gene3D" id="3.50.50.60">
    <property type="entry name" value="FAD/NAD(P)-binding domain"/>
    <property type="match status" value="2"/>
</dbReference>
<feature type="domain" description="FAD-binding" evidence="4">
    <location>
        <begin position="4"/>
        <end position="332"/>
    </location>
</feature>
<organism evidence="5 6">
    <name type="scientific">Streptomyces xiamenensis</name>
    <dbReference type="NCBI Taxonomy" id="408015"/>
    <lineage>
        <taxon>Bacteria</taxon>
        <taxon>Bacillati</taxon>
        <taxon>Actinomycetota</taxon>
        <taxon>Actinomycetes</taxon>
        <taxon>Kitasatosporales</taxon>
        <taxon>Streptomycetaceae</taxon>
        <taxon>Streptomyces</taxon>
    </lineage>
</organism>
<evidence type="ECO:0000256" key="3">
    <source>
        <dbReference type="ARBA" id="ARBA00022827"/>
    </source>
</evidence>
<proteinExistence type="predicted"/>
<dbReference type="InterPro" id="IPR050641">
    <property type="entry name" value="RIFMO-like"/>
</dbReference>
<dbReference type="Pfam" id="PF01494">
    <property type="entry name" value="FAD_binding_3"/>
    <property type="match status" value="1"/>
</dbReference>
<keyword evidence="2" id="KW-0285">Flavoprotein</keyword>
<dbReference type="Pfam" id="PF21274">
    <property type="entry name" value="Rng_hyd_C"/>
    <property type="match status" value="1"/>
</dbReference>
<dbReference type="SUPFAM" id="SSF51905">
    <property type="entry name" value="FAD/NAD(P)-binding domain"/>
    <property type="match status" value="1"/>
</dbReference>
<dbReference type="GO" id="GO:0016709">
    <property type="term" value="F:oxidoreductase activity, acting on paired donors, with incorporation or reduction of molecular oxygen, NAD(P)H as one donor, and incorporation of one atom of oxygen"/>
    <property type="evidence" value="ECO:0007669"/>
    <property type="project" value="UniProtKB-ARBA"/>
</dbReference>
<dbReference type="AlphaFoldDB" id="A0A0F7FWN2"/>
<keyword evidence="5" id="KW-0560">Oxidoreductase</keyword>
<dbReference type="STRING" id="408015.SXIM_35900"/>
<dbReference type="GO" id="GO:0071949">
    <property type="term" value="F:FAD binding"/>
    <property type="evidence" value="ECO:0007669"/>
    <property type="project" value="InterPro"/>
</dbReference>
<dbReference type="PATRIC" id="fig|408015.6.peg.3639"/>
<sequence>MARDVIVVGAGPVGLMLAGELRLGGADVVVYERLPEPSRESRGASFTRRTAESFDQRGLLGLLGTTERADSHFGGVPIDLDMFEEDHYSARGIPQYRTERMLEGWVTGLGVPVRRGYAVTGFEETAGGVVVAFEGPDGPGQEHAGYLVGCDGGRSTVRTLAGIGFPGPEPTRGFYTADVTGLTTRRRRIGEDLPGGSMVMAMDLENGVTRVVVHERGMRPRDRESLRYSELADAWQRLTGESIHDGDCRWISCFSDASRVADAYRRGRVFLAGDATHVQPPAMAQGLSVGVQDAVNLGWKLAAVIRGTAPEALLDTYEDERLPVGRQLARNARAAIELRLSGEEMDPVREVLRRMVRDEGAAGYLAGMLSGLTIRYAMGGGDHPLLGLRMPPDRTVLGRDGSRVRVAELLRAARGVLVLTGGGGERLVSVAAGWADRVDTVTGEWTPGADGLPQAVLIRPDGYVAWTAPGGGGGLEDALGRWFGPAGPVNAARN</sequence>
<dbReference type="Proteomes" id="UP000034034">
    <property type="component" value="Chromosome"/>
</dbReference>
<keyword evidence="5" id="KW-0503">Monooxygenase</keyword>
<keyword evidence="3" id="KW-0274">FAD</keyword>
<dbReference type="PANTHER" id="PTHR43004:SF19">
    <property type="entry name" value="BINDING MONOOXYGENASE, PUTATIVE (JCVI)-RELATED"/>
    <property type="match status" value="1"/>
</dbReference>
<evidence type="ECO:0000259" key="4">
    <source>
        <dbReference type="Pfam" id="PF01494"/>
    </source>
</evidence>
<dbReference type="Gene3D" id="3.30.70.2450">
    <property type="match status" value="1"/>
</dbReference>
<evidence type="ECO:0000256" key="2">
    <source>
        <dbReference type="ARBA" id="ARBA00022630"/>
    </source>
</evidence>
<dbReference type="HOGENOM" id="CLU_009665_20_1_11"/>
<dbReference type="InterPro" id="IPR036188">
    <property type="entry name" value="FAD/NAD-bd_sf"/>
</dbReference>
<evidence type="ECO:0000313" key="6">
    <source>
        <dbReference type="Proteomes" id="UP000034034"/>
    </source>
</evidence>
<comment type="cofactor">
    <cofactor evidence="1">
        <name>FAD</name>
        <dbReference type="ChEBI" id="CHEBI:57692"/>
    </cofactor>
</comment>
<evidence type="ECO:0000256" key="1">
    <source>
        <dbReference type="ARBA" id="ARBA00001974"/>
    </source>
</evidence>
<protein>
    <submittedName>
        <fullName evidence="5">FAD-binding monooxygenase</fullName>
    </submittedName>
</protein>
<reference evidence="5" key="1">
    <citation type="submission" date="2019-08" db="EMBL/GenBank/DDBJ databases">
        <title>Complete genome sequence of a mangrove-derived Streptomyces xiamenensis.</title>
        <authorList>
            <person name="Xu J."/>
        </authorList>
    </citation>
    <scope>NUCLEOTIDE SEQUENCE</scope>
    <source>
        <strain evidence="5">318</strain>
    </source>
</reference>
<dbReference type="PANTHER" id="PTHR43004">
    <property type="entry name" value="TRK SYSTEM POTASSIUM UPTAKE PROTEIN"/>
    <property type="match status" value="1"/>
</dbReference>